<dbReference type="Proteomes" id="UP000323300">
    <property type="component" value="Unassembled WGS sequence"/>
</dbReference>
<dbReference type="EMBL" id="FOSL01000001">
    <property type="protein sequence ID" value="SFJ91609.1"/>
    <property type="molecule type" value="Genomic_DNA"/>
</dbReference>
<sequence length="54" mass="5884">MDAPHVGQQVAVAVVEALQDRRQSSRRLATSVVSRSRCIPMNARVTFSSAMAQI</sequence>
<name>A0A1I3V9D2_9HYPH</name>
<accession>A0A1I3V9D2</accession>
<dbReference type="RefSeq" id="WP_188130299.1">
    <property type="nucleotide sequence ID" value="NZ_BSPE01000002.1"/>
</dbReference>
<protein>
    <submittedName>
        <fullName evidence="1">Uncharacterized protein</fullName>
    </submittedName>
</protein>
<dbReference type="AlphaFoldDB" id="A0A1I3V9D2"/>
<evidence type="ECO:0000313" key="2">
    <source>
        <dbReference type="Proteomes" id="UP000323300"/>
    </source>
</evidence>
<gene>
    <name evidence="1" type="ORF">SAMN04488498_101278</name>
</gene>
<keyword evidence="2" id="KW-1185">Reference proteome</keyword>
<evidence type="ECO:0000313" key="1">
    <source>
        <dbReference type="EMBL" id="SFJ91609.1"/>
    </source>
</evidence>
<organism evidence="1 2">
    <name type="scientific">Neomesorhizobium albiziae</name>
    <dbReference type="NCBI Taxonomy" id="335020"/>
    <lineage>
        <taxon>Bacteria</taxon>
        <taxon>Pseudomonadati</taxon>
        <taxon>Pseudomonadota</taxon>
        <taxon>Alphaproteobacteria</taxon>
        <taxon>Hyphomicrobiales</taxon>
        <taxon>Phyllobacteriaceae</taxon>
        <taxon>Neomesorhizobium</taxon>
    </lineage>
</organism>
<proteinExistence type="predicted"/>
<reference evidence="1 2" key="1">
    <citation type="submission" date="2016-10" db="EMBL/GenBank/DDBJ databases">
        <authorList>
            <person name="Varghese N."/>
            <person name="Submissions S."/>
        </authorList>
    </citation>
    <scope>NUCLEOTIDE SEQUENCE [LARGE SCALE GENOMIC DNA]</scope>
    <source>
        <strain evidence="1 2">DSM 21822</strain>
    </source>
</reference>